<gene>
    <name evidence="2" type="ORF">HGG69_00775</name>
</gene>
<dbReference type="EMBL" id="CP051481">
    <property type="protein sequence ID" value="QJG66861.1"/>
    <property type="molecule type" value="Genomic_DNA"/>
</dbReference>
<dbReference type="AlphaFoldDB" id="A0A858U4A5"/>
<protein>
    <recommendedName>
        <fullName evidence="4">DUF3899 domain-containing protein</fullName>
    </recommendedName>
</protein>
<evidence type="ECO:0000313" key="3">
    <source>
        <dbReference type="Proteomes" id="UP000501060"/>
    </source>
</evidence>
<keyword evidence="1" id="KW-1133">Transmembrane helix</keyword>
<proteinExistence type="predicted"/>
<evidence type="ECO:0000256" key="1">
    <source>
        <dbReference type="SAM" id="Phobius"/>
    </source>
</evidence>
<reference evidence="2 3" key="1">
    <citation type="submission" date="2020-04" db="EMBL/GenBank/DDBJ databases">
        <title>Novel Mycoplasma species detected in Phocoena phocoena (harbor porpoise) from the USA.</title>
        <authorList>
            <person name="Volokhov D.V."/>
        </authorList>
    </citation>
    <scope>NUCLEOTIDE SEQUENCE [LARGE SCALE GENOMIC DNA]</scope>
    <source>
        <strain evidence="2 3">Phocoena C-264-GEN</strain>
    </source>
</reference>
<name>A0A858U4A5_9MOLU</name>
<evidence type="ECO:0008006" key="4">
    <source>
        <dbReference type="Google" id="ProtNLM"/>
    </source>
</evidence>
<feature type="transmembrane region" description="Helical" evidence="1">
    <location>
        <begin position="60"/>
        <end position="85"/>
    </location>
</feature>
<keyword evidence="3" id="KW-1185">Reference proteome</keyword>
<accession>A0A858U4A5</accession>
<keyword evidence="1" id="KW-0812">Transmembrane</keyword>
<feature type="transmembrane region" description="Helical" evidence="1">
    <location>
        <begin position="20"/>
        <end position="39"/>
    </location>
</feature>
<sequence>MKKNSVWNWYKNGFNKTTILYLIINIVLFTLVFCAAAFWQKPTQYEHEGKIVVISNNRSIVDSLTAAAITILTLNTVALCGRYGLGSGTKKTLKNIKEGFQYKKQKEKIESQRMSQQQFKEYYENKAKQAQLEKEKKDKEKIHGTNSWKSTASVFYSLVLVSLIILIVLLAFQ</sequence>
<dbReference type="RefSeq" id="WP_169604912.1">
    <property type="nucleotide sequence ID" value="NZ_CP051481.1"/>
</dbReference>
<evidence type="ECO:0000313" key="2">
    <source>
        <dbReference type="EMBL" id="QJG66861.1"/>
    </source>
</evidence>
<keyword evidence="1" id="KW-0472">Membrane</keyword>
<feature type="transmembrane region" description="Helical" evidence="1">
    <location>
        <begin position="154"/>
        <end position="172"/>
    </location>
</feature>
<dbReference type="KEGG" id="mphe:HGG69_00775"/>
<organism evidence="2 3">
    <name type="scientific">Mycoplasma phocoenae</name>
    <dbReference type="NCBI Taxonomy" id="754517"/>
    <lineage>
        <taxon>Bacteria</taxon>
        <taxon>Bacillati</taxon>
        <taxon>Mycoplasmatota</taxon>
        <taxon>Mollicutes</taxon>
        <taxon>Mycoplasmataceae</taxon>
        <taxon>Mycoplasma</taxon>
    </lineage>
</organism>
<dbReference type="Proteomes" id="UP000501060">
    <property type="component" value="Chromosome"/>
</dbReference>